<dbReference type="InterPro" id="IPR025062">
    <property type="entry name" value="DUF4003"/>
</dbReference>
<reference evidence="1 2" key="1">
    <citation type="submission" date="2020-08" db="EMBL/GenBank/DDBJ databases">
        <title>A Genomic Blueprint of the Chicken Gut Microbiome.</title>
        <authorList>
            <person name="Gilroy R."/>
            <person name="Ravi A."/>
            <person name="Getino M."/>
            <person name="Pursley I."/>
            <person name="Horton D.L."/>
            <person name="Alikhan N.-F."/>
            <person name="Baker D."/>
            <person name="Gharbi K."/>
            <person name="Hall N."/>
            <person name="Watson M."/>
            <person name="Adriaenssens E.M."/>
            <person name="Foster-Nyarko E."/>
            <person name="Jarju S."/>
            <person name="Secka A."/>
            <person name="Antonio M."/>
            <person name="Oren A."/>
            <person name="Chaudhuri R."/>
            <person name="La Ragione R.M."/>
            <person name="Hildebrand F."/>
            <person name="Pallen M.J."/>
        </authorList>
    </citation>
    <scope>NUCLEOTIDE SEQUENCE [LARGE SCALE GENOMIC DNA]</scope>
    <source>
        <strain evidence="1 2">Sa1BUA13</strain>
    </source>
</reference>
<accession>A0ABR8WE67</accession>
<keyword evidence="2" id="KW-1185">Reference proteome</keyword>
<evidence type="ECO:0000313" key="2">
    <source>
        <dbReference type="Proteomes" id="UP000658980"/>
    </source>
</evidence>
<name>A0ABR8WE67_9BACL</name>
<dbReference type="Proteomes" id="UP000658980">
    <property type="component" value="Unassembled WGS sequence"/>
</dbReference>
<evidence type="ECO:0000313" key="1">
    <source>
        <dbReference type="EMBL" id="MBD8015315.1"/>
    </source>
</evidence>
<organism evidence="1 2">
    <name type="scientific">Planococcus wigleyi</name>
    <dbReference type="NCBI Taxonomy" id="2762216"/>
    <lineage>
        <taxon>Bacteria</taxon>
        <taxon>Bacillati</taxon>
        <taxon>Bacillota</taxon>
        <taxon>Bacilli</taxon>
        <taxon>Bacillales</taxon>
        <taxon>Caryophanaceae</taxon>
        <taxon>Planococcus</taxon>
    </lineage>
</organism>
<dbReference type="Pfam" id="PF13170">
    <property type="entry name" value="DUF4003"/>
    <property type="match status" value="1"/>
</dbReference>
<gene>
    <name evidence="1" type="ORF">H9630_10835</name>
</gene>
<dbReference type="RefSeq" id="WP_191715499.1">
    <property type="nucleotide sequence ID" value="NZ_JACSPU010000003.1"/>
</dbReference>
<protein>
    <submittedName>
        <fullName evidence="1">DUF4003 family protein</fullName>
    </submittedName>
</protein>
<sequence>MDIKHIEETFSEVSKTLGWAVDKRIALAVTNIYLSRGKAFDAEVHEAIVGVIKKNEGWTSPLRSHLLHVAAAFMAAKEEDVESSLKLINQNQGELNNAGFWKTSYTYLAALLMKKPEEADRARKLYEEMKKHHKFLTSNEDIPYAVLLGSREGSLEERAETMNIYYRDLREQGFNMGNDLQWLSQIMTFDSPVYDPEMVGRVLAIHQFFKEEKIKIRAAQYPVLGFLAVMRADGKALRGIVENTRELEGNKIFRWYKDVAFSTAVQQALNDTIDAQEISAMTFSTSLETLMQAQQAAMMVSINAAVISSTNSSSGS</sequence>
<dbReference type="EMBL" id="JACSPU010000003">
    <property type="protein sequence ID" value="MBD8015315.1"/>
    <property type="molecule type" value="Genomic_DNA"/>
</dbReference>
<proteinExistence type="predicted"/>
<comment type="caution">
    <text evidence="1">The sequence shown here is derived from an EMBL/GenBank/DDBJ whole genome shotgun (WGS) entry which is preliminary data.</text>
</comment>